<evidence type="ECO:0000313" key="2">
    <source>
        <dbReference type="EMBL" id="PJE70237.1"/>
    </source>
</evidence>
<evidence type="ECO:0000259" key="1">
    <source>
        <dbReference type="Pfam" id="PF12696"/>
    </source>
</evidence>
<accession>A0A2M8L7Q5</accession>
<dbReference type="EMBL" id="PFEM01000010">
    <property type="protein sequence ID" value="PJE70237.1"/>
    <property type="molecule type" value="Genomic_DNA"/>
</dbReference>
<name>A0A2M8L7Q5_9BACT</name>
<proteinExistence type="predicted"/>
<dbReference type="SUPFAM" id="SSF52540">
    <property type="entry name" value="P-loop containing nucleoside triphosphate hydrolases"/>
    <property type="match status" value="1"/>
</dbReference>
<organism evidence="2 3">
    <name type="scientific">Candidatus Shapirobacteria bacterium CG10_big_fil_rev_8_21_14_0_10_48_15</name>
    <dbReference type="NCBI Taxonomy" id="1974484"/>
    <lineage>
        <taxon>Bacteria</taxon>
        <taxon>Candidatus Shapironibacteriota</taxon>
    </lineage>
</organism>
<dbReference type="AlphaFoldDB" id="A0A2M8L7Q5"/>
<dbReference type="Pfam" id="PF12696">
    <property type="entry name" value="TraG-D_C"/>
    <property type="match status" value="1"/>
</dbReference>
<gene>
    <name evidence="2" type="ORF">COU97_00765</name>
</gene>
<reference evidence="3" key="1">
    <citation type="submission" date="2017-09" db="EMBL/GenBank/DDBJ databases">
        <title>Depth-based differentiation of microbial function through sediment-hosted aquifers and enrichment of novel symbionts in the deep terrestrial subsurface.</title>
        <authorList>
            <person name="Probst A.J."/>
            <person name="Ladd B."/>
            <person name="Jarett J.K."/>
            <person name="Geller-Mcgrath D.E."/>
            <person name="Sieber C.M.K."/>
            <person name="Emerson J.B."/>
            <person name="Anantharaman K."/>
            <person name="Thomas B.C."/>
            <person name="Malmstrom R."/>
            <person name="Stieglmeier M."/>
            <person name="Klingl A."/>
            <person name="Woyke T."/>
            <person name="Ryan C.M."/>
            <person name="Banfield J.F."/>
        </authorList>
    </citation>
    <scope>NUCLEOTIDE SEQUENCE [LARGE SCALE GENOMIC DNA]</scope>
</reference>
<evidence type="ECO:0000313" key="3">
    <source>
        <dbReference type="Proteomes" id="UP000231579"/>
    </source>
</evidence>
<dbReference type="Gene3D" id="3.40.50.300">
    <property type="entry name" value="P-loop containing nucleotide triphosphate hydrolases"/>
    <property type="match status" value="1"/>
</dbReference>
<feature type="domain" description="TraD/TraG TraM recognition site" evidence="1">
    <location>
        <begin position="84"/>
        <end position="162"/>
    </location>
</feature>
<sequence length="234" mass="26678">MLDYIVSKFGRFVTNKMMRNIIGQSQSAFDFRQVMDEGKILIINLAKGKIGEENSSFLGLVLVPKILIAAMSRADVPEEQRRDFYLYVDEFQNFATPDFAQILSEARKYHLNLTVANQFIGQVDEEIKNAVFGNVGSLISFNIGVTDANFLQHWFAPTFGEDDLINIERFNVYIKTIVNSEPVPPFSMDLAKDMAVQEKLKNPKVAAMIKQLSRLKYGQEQRIVEAEITQRARL</sequence>
<dbReference type="InterPro" id="IPR027417">
    <property type="entry name" value="P-loop_NTPase"/>
</dbReference>
<dbReference type="Proteomes" id="UP000231579">
    <property type="component" value="Unassembled WGS sequence"/>
</dbReference>
<dbReference type="InterPro" id="IPR032689">
    <property type="entry name" value="TraG-D_C"/>
</dbReference>
<protein>
    <recommendedName>
        <fullName evidence="1">TraD/TraG TraM recognition site domain-containing protein</fullName>
    </recommendedName>
</protein>
<comment type="caution">
    <text evidence="2">The sequence shown here is derived from an EMBL/GenBank/DDBJ whole genome shotgun (WGS) entry which is preliminary data.</text>
</comment>